<gene>
    <name evidence="3" type="ORF">A6302_01619</name>
</gene>
<evidence type="ECO:0000259" key="2">
    <source>
        <dbReference type="Pfam" id="PF13514"/>
    </source>
</evidence>
<dbReference type="EMBL" id="MCRJ01000031">
    <property type="protein sequence ID" value="ODN71058.1"/>
    <property type="molecule type" value="Genomic_DNA"/>
</dbReference>
<keyword evidence="4" id="KW-1185">Reference proteome</keyword>
<protein>
    <recommendedName>
        <fullName evidence="2">YhaN AAA domain-containing protein</fullName>
    </recommendedName>
</protein>
<dbReference type="InterPro" id="IPR038734">
    <property type="entry name" value="YhaN_AAA"/>
</dbReference>
<organism evidence="3 4">
    <name type="scientific">Methylobrevis pamukkalensis</name>
    <dbReference type="NCBI Taxonomy" id="1439726"/>
    <lineage>
        <taxon>Bacteria</taxon>
        <taxon>Pseudomonadati</taxon>
        <taxon>Pseudomonadota</taxon>
        <taxon>Alphaproteobacteria</taxon>
        <taxon>Hyphomicrobiales</taxon>
        <taxon>Pleomorphomonadaceae</taxon>
        <taxon>Methylobrevis</taxon>
    </lineage>
</organism>
<evidence type="ECO:0000256" key="1">
    <source>
        <dbReference type="SAM" id="MobiDB-lite"/>
    </source>
</evidence>
<dbReference type="RefSeq" id="WP_425349131.1">
    <property type="nucleotide sequence ID" value="NZ_MCRJ01000031.1"/>
</dbReference>
<dbReference type="AlphaFoldDB" id="A0A1E3H413"/>
<dbReference type="PATRIC" id="fig|1439726.3.peg.1708"/>
<evidence type="ECO:0000313" key="4">
    <source>
        <dbReference type="Proteomes" id="UP000094622"/>
    </source>
</evidence>
<dbReference type="Proteomes" id="UP000094622">
    <property type="component" value="Unassembled WGS sequence"/>
</dbReference>
<feature type="region of interest" description="Disordered" evidence="1">
    <location>
        <begin position="218"/>
        <end position="238"/>
    </location>
</feature>
<dbReference type="Gene3D" id="3.40.50.300">
    <property type="entry name" value="P-loop containing nucleotide triphosphate hydrolases"/>
    <property type="match status" value="1"/>
</dbReference>
<name>A0A1E3H413_9HYPH</name>
<dbReference type="InterPro" id="IPR027417">
    <property type="entry name" value="P-loop_NTPase"/>
</dbReference>
<feature type="domain" description="YhaN AAA" evidence="2">
    <location>
        <begin position="1"/>
        <end position="52"/>
    </location>
</feature>
<proteinExistence type="predicted"/>
<reference evidence="3 4" key="1">
    <citation type="submission" date="2016-07" db="EMBL/GenBank/DDBJ databases">
        <title>Draft Genome Sequence of Methylobrevis pamukkalensis PK2.</title>
        <authorList>
            <person name="Vasilenko O.V."/>
            <person name="Doronina N.V."/>
            <person name="Shmareva M.N."/>
            <person name="Tarlachkov S.V."/>
            <person name="Mustakhimov I."/>
            <person name="Trotsenko Y.A."/>
        </authorList>
    </citation>
    <scope>NUCLEOTIDE SEQUENCE [LARGE SCALE GENOMIC DNA]</scope>
    <source>
        <strain evidence="3 4">PK2</strain>
    </source>
</reference>
<dbReference type="Pfam" id="PF13514">
    <property type="entry name" value="AAA_27"/>
    <property type="match status" value="1"/>
</dbReference>
<accession>A0A1E3H413</accession>
<comment type="caution">
    <text evidence="3">The sequence shown here is derived from an EMBL/GenBank/DDBJ whole genome shotgun (WGS) entry which is preliminary data.</text>
</comment>
<sequence length="238" mass="25229">MKISALRLHNVKRFAGRGVAIEGIGDGVNVLCAVNEFGKSTSFEALHALFFQPYSGTPNDVRNLRPYSGGSPLVEADIATDTGRFRITKQYYGGKFARVTDLASGRLVAQADEAENFIAGLIKGGTSGPAGLLWVRQGITGIEKRSRSEEDSEKQVRASLLESVQGEVEAVTGGRRMAEIMAAAEEALSELVTAGGRAKTGGRYAAAIAERDRLAAEEARLSADAPPCASRWTSGPGR</sequence>
<evidence type="ECO:0000313" key="3">
    <source>
        <dbReference type="EMBL" id="ODN71058.1"/>
    </source>
</evidence>